<dbReference type="AlphaFoldDB" id="A0A1Z4VPD2"/>
<dbReference type="KEGG" id="ttc:FOKN1_1079"/>
<dbReference type="Pfam" id="PF07027">
    <property type="entry name" value="DUF1318"/>
    <property type="match status" value="1"/>
</dbReference>
<evidence type="ECO:0008006" key="3">
    <source>
        <dbReference type="Google" id="ProtNLM"/>
    </source>
</evidence>
<accession>A0A1Z4VPD2</accession>
<dbReference type="EMBL" id="AP018052">
    <property type="protein sequence ID" value="BAZ93479.1"/>
    <property type="molecule type" value="Genomic_DNA"/>
</dbReference>
<protein>
    <recommendedName>
        <fullName evidence="3">DUF1318 domain-containing protein</fullName>
    </recommendedName>
</protein>
<reference evidence="1 2" key="1">
    <citation type="submission" date="2017-05" db="EMBL/GenBank/DDBJ databases">
        <title>Thiocyanate degradation by Thiohalobacter thiocyanaticus FOKN1.</title>
        <authorList>
            <person name="Oshiki M."/>
            <person name="Fukushima T."/>
            <person name="Kawano S."/>
            <person name="Nakagawa J."/>
        </authorList>
    </citation>
    <scope>NUCLEOTIDE SEQUENCE [LARGE SCALE GENOMIC DNA]</scope>
    <source>
        <strain evidence="1 2">FOKN1</strain>
    </source>
</reference>
<keyword evidence="2" id="KW-1185">Reference proteome</keyword>
<evidence type="ECO:0000313" key="1">
    <source>
        <dbReference type="EMBL" id="BAZ93479.1"/>
    </source>
</evidence>
<sequence length="202" mass="22553">MQRILLAPVWLLLALLAGCVTINVYFPAAAAEQAADRIIRDVYGVPQREEAPAQEQPAPAPDSRLESDRPLWVALLEAAVTPAAAAADINVQSPAINRLRAQMKARHQQLEPFYQQGAVGIAANGELRIRDMNAVALRDRARVQQLVAEENRDRQALYAEIARVNGHPEWQDEIRATFARRWVDNAPSGWWYQDAGGSWKQK</sequence>
<organism evidence="1 2">
    <name type="scientific">Thiohalobacter thiocyanaticus</name>
    <dbReference type="NCBI Taxonomy" id="585455"/>
    <lineage>
        <taxon>Bacteria</taxon>
        <taxon>Pseudomonadati</taxon>
        <taxon>Pseudomonadota</taxon>
        <taxon>Gammaproteobacteria</taxon>
        <taxon>Thiohalobacterales</taxon>
        <taxon>Thiohalobacteraceae</taxon>
        <taxon>Thiohalobacter</taxon>
    </lineage>
</organism>
<evidence type="ECO:0000313" key="2">
    <source>
        <dbReference type="Proteomes" id="UP000218765"/>
    </source>
</evidence>
<dbReference type="InterPro" id="IPR008309">
    <property type="entry name" value="YdbL"/>
</dbReference>
<dbReference type="Proteomes" id="UP000218765">
    <property type="component" value="Chromosome"/>
</dbReference>
<name>A0A1Z4VPD2_9GAMM</name>
<gene>
    <name evidence="1" type="ORF">FOKN1_1079</name>
</gene>
<proteinExistence type="predicted"/>
<dbReference type="PROSITE" id="PS51257">
    <property type="entry name" value="PROKAR_LIPOPROTEIN"/>
    <property type="match status" value="1"/>
</dbReference>